<comment type="caution">
    <text evidence="1">The sequence shown here is derived from an EMBL/GenBank/DDBJ whole genome shotgun (WGS) entry which is preliminary data.</text>
</comment>
<dbReference type="EMBL" id="SJPP01000001">
    <property type="protein sequence ID" value="TWU14723.1"/>
    <property type="molecule type" value="Genomic_DNA"/>
</dbReference>
<evidence type="ECO:0000313" key="2">
    <source>
        <dbReference type="Proteomes" id="UP000320735"/>
    </source>
</evidence>
<dbReference type="RefSeq" id="WP_146371997.1">
    <property type="nucleotide sequence ID" value="NZ_SJPP01000001.1"/>
</dbReference>
<proteinExistence type="predicted"/>
<dbReference type="Pfam" id="PF15585">
    <property type="entry name" value="Imm7"/>
    <property type="match status" value="1"/>
</dbReference>
<dbReference type="Proteomes" id="UP000320735">
    <property type="component" value="Unassembled WGS sequence"/>
</dbReference>
<dbReference type="AlphaFoldDB" id="A0A5C6BR66"/>
<evidence type="ECO:0000313" key="1">
    <source>
        <dbReference type="EMBL" id="TWU14723.1"/>
    </source>
</evidence>
<gene>
    <name evidence="1" type="ORF">CA54_35920</name>
</gene>
<dbReference type="OrthoDB" id="4557988at2"/>
<sequence>MFEFHGWARVQYHTHNTDSILQDRCWDNLVEYVKTIPNELVSLNRYNMCDSVFVNGQHNHRSEYVIELFQWIADNSLGSYGILYIRDDEDHSRLSDFENCFRVWRLCRGTLSEHDDPFLSPAIPTVEDPYDPSRGD</sequence>
<keyword evidence="2" id="KW-1185">Reference proteome</keyword>
<reference evidence="1 2" key="1">
    <citation type="submission" date="2019-02" db="EMBL/GenBank/DDBJ databases">
        <title>Deep-cultivation of Planctomycetes and their phenomic and genomic characterization uncovers novel biology.</title>
        <authorList>
            <person name="Wiegand S."/>
            <person name="Jogler M."/>
            <person name="Boedeker C."/>
            <person name="Pinto D."/>
            <person name="Vollmers J."/>
            <person name="Rivas-Marin E."/>
            <person name="Kohn T."/>
            <person name="Peeters S.H."/>
            <person name="Heuer A."/>
            <person name="Rast P."/>
            <person name="Oberbeckmann S."/>
            <person name="Bunk B."/>
            <person name="Jeske O."/>
            <person name="Meyerdierks A."/>
            <person name="Storesund J.E."/>
            <person name="Kallscheuer N."/>
            <person name="Luecker S."/>
            <person name="Lage O.M."/>
            <person name="Pohl T."/>
            <person name="Merkel B.J."/>
            <person name="Hornburger P."/>
            <person name="Mueller R.-W."/>
            <person name="Bruemmer F."/>
            <person name="Labrenz M."/>
            <person name="Spormann A.M."/>
            <person name="Op Den Camp H."/>
            <person name="Overmann J."/>
            <person name="Amann R."/>
            <person name="Jetten M.S.M."/>
            <person name="Mascher T."/>
            <person name="Medema M.H."/>
            <person name="Devos D.P."/>
            <person name="Kaster A.-K."/>
            <person name="Ovreas L."/>
            <person name="Rohde M."/>
            <person name="Galperin M.Y."/>
            <person name="Jogler C."/>
        </authorList>
    </citation>
    <scope>NUCLEOTIDE SEQUENCE [LARGE SCALE GENOMIC DNA]</scope>
    <source>
        <strain evidence="1 2">CA54</strain>
    </source>
</reference>
<accession>A0A5C6BR66</accession>
<name>A0A5C6BR66_9PLAN</name>
<organism evidence="1 2">
    <name type="scientific">Symmachiella macrocystis</name>
    <dbReference type="NCBI Taxonomy" id="2527985"/>
    <lineage>
        <taxon>Bacteria</taxon>
        <taxon>Pseudomonadati</taxon>
        <taxon>Planctomycetota</taxon>
        <taxon>Planctomycetia</taxon>
        <taxon>Planctomycetales</taxon>
        <taxon>Planctomycetaceae</taxon>
        <taxon>Symmachiella</taxon>
    </lineage>
</organism>
<protein>
    <submittedName>
        <fullName evidence="1">Uncharacterized protein</fullName>
    </submittedName>
</protein>
<dbReference type="InterPro" id="IPR028965">
    <property type="entry name" value="Imm7"/>
</dbReference>